<dbReference type="EMBL" id="JACHHY010000022">
    <property type="protein sequence ID" value="MBB5019933.1"/>
    <property type="molecule type" value="Genomic_DNA"/>
</dbReference>
<keyword evidence="3" id="KW-1185">Reference proteome</keyword>
<evidence type="ECO:0000313" key="3">
    <source>
        <dbReference type="Proteomes" id="UP000575898"/>
    </source>
</evidence>
<reference evidence="2 3" key="1">
    <citation type="submission" date="2020-08" db="EMBL/GenBank/DDBJ databases">
        <title>Genomic Encyclopedia of Type Strains, Phase IV (KMG-IV): sequencing the most valuable type-strain genomes for metagenomic binning, comparative biology and taxonomic classification.</title>
        <authorList>
            <person name="Goeker M."/>
        </authorList>
    </citation>
    <scope>NUCLEOTIDE SEQUENCE [LARGE SCALE GENOMIC DNA]</scope>
    <source>
        <strain evidence="2 3">DSM 27165</strain>
    </source>
</reference>
<dbReference type="AlphaFoldDB" id="A0A840MUC8"/>
<keyword evidence="1" id="KW-0812">Transmembrane</keyword>
<evidence type="ECO:0000256" key="1">
    <source>
        <dbReference type="SAM" id="Phobius"/>
    </source>
</evidence>
<dbReference type="Pfam" id="PF01650">
    <property type="entry name" value="Peptidase_C13"/>
    <property type="match status" value="1"/>
</dbReference>
<keyword evidence="1" id="KW-1133">Transmembrane helix</keyword>
<keyword evidence="1" id="KW-0472">Membrane</keyword>
<feature type="transmembrane region" description="Helical" evidence="1">
    <location>
        <begin position="94"/>
        <end position="115"/>
    </location>
</feature>
<accession>A0A840MUC8</accession>
<protein>
    <recommendedName>
        <fullName evidence="4">Peptidase C13</fullName>
    </recommendedName>
</protein>
<organism evidence="2 3">
    <name type="scientific">Chitinivorax tropicus</name>
    <dbReference type="NCBI Taxonomy" id="714531"/>
    <lineage>
        <taxon>Bacteria</taxon>
        <taxon>Pseudomonadati</taxon>
        <taxon>Pseudomonadota</taxon>
        <taxon>Betaproteobacteria</taxon>
        <taxon>Chitinivorax</taxon>
    </lineage>
</organism>
<name>A0A840MUC8_9PROT</name>
<sequence>MKALWRSFSRNLWAGLRLLMLQPVAVRDFRSRPEQLTLLILTGAVLEILLCQAEFGGEGDINWVTLPNFLSLTMKDLALGMVLAWFFRNRRLLLWWPVLVLSADIWLSVLCWPLVKWAGLRLHSPDLANSSLISGVMMGLMLWYLMTILLALKRTLAISLRSTLLIGAALIPLQFVASTFYDDPLWLPTPAEAQTGAQSWPEPAPPRLLDESFLYNEQARLTAQLSAVEPSREGVVDTYLLAVAGDASQRVFKHEVQAIQQLFDSRFGTRGRSITLVNSQDTAGTLPLATRSSIDTAIQHIAHQMDRHEDMLVLYLTSHGSKQHEFQLSFDPLDLPPVTPDWLKEALDRAGIRWRAIAVSACYSGGFIPPLANDTTLIVTAADAQHPSFGCEDREQFTYFGQAMFNEALRKTDDWQHAFQMAQAAILQREKQEGYDPSNPQISIGRAFSEHWMGALAGRQADSGVMPNK</sequence>
<evidence type="ECO:0008006" key="4">
    <source>
        <dbReference type="Google" id="ProtNLM"/>
    </source>
</evidence>
<dbReference type="GO" id="GO:0008233">
    <property type="term" value="F:peptidase activity"/>
    <property type="evidence" value="ECO:0007669"/>
    <property type="project" value="InterPro"/>
</dbReference>
<dbReference type="Gene3D" id="3.40.50.1460">
    <property type="match status" value="1"/>
</dbReference>
<evidence type="ECO:0000313" key="2">
    <source>
        <dbReference type="EMBL" id="MBB5019933.1"/>
    </source>
</evidence>
<dbReference type="Proteomes" id="UP000575898">
    <property type="component" value="Unassembled WGS sequence"/>
</dbReference>
<dbReference type="GO" id="GO:0006508">
    <property type="term" value="P:proteolysis"/>
    <property type="evidence" value="ECO:0007669"/>
    <property type="project" value="InterPro"/>
</dbReference>
<feature type="transmembrane region" description="Helical" evidence="1">
    <location>
        <begin position="127"/>
        <end position="152"/>
    </location>
</feature>
<comment type="caution">
    <text evidence="2">The sequence shown here is derived from an EMBL/GenBank/DDBJ whole genome shotgun (WGS) entry which is preliminary data.</text>
</comment>
<dbReference type="RefSeq" id="WP_184041353.1">
    <property type="nucleotide sequence ID" value="NZ_JACHHY010000022.1"/>
</dbReference>
<dbReference type="InterPro" id="IPR001096">
    <property type="entry name" value="Peptidase_C13"/>
</dbReference>
<feature type="transmembrane region" description="Helical" evidence="1">
    <location>
        <begin position="164"/>
        <end position="181"/>
    </location>
</feature>
<proteinExistence type="predicted"/>
<gene>
    <name evidence="2" type="ORF">HNQ59_003241</name>
</gene>